<dbReference type="EMBL" id="JABFRW010000108">
    <property type="protein sequence ID" value="NOT34309.1"/>
    <property type="molecule type" value="Genomic_DNA"/>
</dbReference>
<dbReference type="AlphaFoldDB" id="A0A849SYZ7"/>
<dbReference type="Proteomes" id="UP000580839">
    <property type="component" value="Unassembled WGS sequence"/>
</dbReference>
<dbReference type="GO" id="GO:0009898">
    <property type="term" value="C:cytoplasmic side of plasma membrane"/>
    <property type="evidence" value="ECO:0007669"/>
    <property type="project" value="TreeGrafter"/>
</dbReference>
<dbReference type="PIRSF" id="PIRSF003092">
    <property type="entry name" value="MinD"/>
    <property type="match status" value="1"/>
</dbReference>
<dbReference type="PANTHER" id="PTHR43384:SF4">
    <property type="entry name" value="CELLULOSE BIOSYNTHESIS PROTEIN BCSQ-RELATED"/>
    <property type="match status" value="1"/>
</dbReference>
<feature type="region of interest" description="Disordered" evidence="3">
    <location>
        <begin position="1"/>
        <end position="31"/>
    </location>
</feature>
<keyword evidence="2" id="KW-0067">ATP-binding</keyword>
<evidence type="ECO:0000256" key="3">
    <source>
        <dbReference type="SAM" id="MobiDB-lite"/>
    </source>
</evidence>
<dbReference type="GO" id="GO:0016887">
    <property type="term" value="F:ATP hydrolysis activity"/>
    <property type="evidence" value="ECO:0007669"/>
    <property type="project" value="TreeGrafter"/>
</dbReference>
<dbReference type="GO" id="GO:0005829">
    <property type="term" value="C:cytosol"/>
    <property type="evidence" value="ECO:0007669"/>
    <property type="project" value="TreeGrafter"/>
</dbReference>
<evidence type="ECO:0000256" key="2">
    <source>
        <dbReference type="ARBA" id="ARBA00022840"/>
    </source>
</evidence>
<evidence type="ECO:0000313" key="5">
    <source>
        <dbReference type="Proteomes" id="UP000580839"/>
    </source>
</evidence>
<dbReference type="Pfam" id="PF10609">
    <property type="entry name" value="ParA"/>
    <property type="match status" value="1"/>
</dbReference>
<reference evidence="4 5" key="1">
    <citation type="submission" date="2020-04" db="EMBL/GenBank/DDBJ databases">
        <title>Metagenomic profiling of ammonia- and methane-oxidizing microorganisms in a Dutch drinking water treatment plant.</title>
        <authorList>
            <person name="Poghosyan L."/>
            <person name="Leucker S."/>
        </authorList>
    </citation>
    <scope>NUCLEOTIDE SEQUENCE [LARGE SCALE GENOMIC DNA]</scope>
    <source>
        <strain evidence="4">S-RSF-IL-03</strain>
    </source>
</reference>
<dbReference type="InterPro" id="IPR027417">
    <property type="entry name" value="P-loop_NTPase"/>
</dbReference>
<dbReference type="InterPro" id="IPR025501">
    <property type="entry name" value="MinD_FleN"/>
</dbReference>
<dbReference type="Gene3D" id="3.40.50.300">
    <property type="entry name" value="P-loop containing nucleotide triphosphate hydrolases"/>
    <property type="match status" value="1"/>
</dbReference>
<gene>
    <name evidence="4" type="ORF">HOP12_09090</name>
</gene>
<comment type="caution">
    <text evidence="4">The sequence shown here is derived from an EMBL/GenBank/DDBJ whole genome shotgun (WGS) entry which is preliminary data.</text>
</comment>
<sequence>MKRDRLRVVSGAVDPGASSDHPARGSRPHARTLGVVSGRGGVGRSQLAANLAVALQQRGARVLLVDLDLAQASLDLVLGVHARWDLHHWLRGERVLDELMLDAPGGIRLLAAGPSPVAVETLDDYRREALLRGIGALDVPIDVVVLDLPAGADAAPFANACDDAVLVTTSEESSVSDAYALLKQMHARAPRLAWHLVLSMTATAEEEMETWQRLRAVTRRFLGFELPSWGSVPIDAALARAARAQEPVVVAYPGSNAAAAYRSFASRVWAPSGDPLANPNVPERLEA</sequence>
<organism evidence="4 5">
    <name type="scientific">Eiseniibacteriota bacterium</name>
    <dbReference type="NCBI Taxonomy" id="2212470"/>
    <lineage>
        <taxon>Bacteria</taxon>
        <taxon>Candidatus Eiseniibacteriota</taxon>
    </lineage>
</organism>
<keyword evidence="1" id="KW-0547">Nucleotide-binding</keyword>
<dbReference type="SUPFAM" id="SSF52540">
    <property type="entry name" value="P-loop containing nucleoside triphosphate hydrolases"/>
    <property type="match status" value="1"/>
</dbReference>
<protein>
    <submittedName>
        <fullName evidence="4">P-loop NTPase</fullName>
    </submittedName>
</protein>
<name>A0A849SYZ7_UNCEI</name>
<dbReference type="InterPro" id="IPR050625">
    <property type="entry name" value="ParA/MinD_ATPase"/>
</dbReference>
<evidence type="ECO:0000256" key="1">
    <source>
        <dbReference type="ARBA" id="ARBA00022741"/>
    </source>
</evidence>
<dbReference type="GO" id="GO:0005524">
    <property type="term" value="F:ATP binding"/>
    <property type="evidence" value="ECO:0007669"/>
    <property type="project" value="UniProtKB-KW"/>
</dbReference>
<evidence type="ECO:0000313" key="4">
    <source>
        <dbReference type="EMBL" id="NOT34309.1"/>
    </source>
</evidence>
<proteinExistence type="predicted"/>
<dbReference type="GO" id="GO:0051782">
    <property type="term" value="P:negative regulation of cell division"/>
    <property type="evidence" value="ECO:0007669"/>
    <property type="project" value="TreeGrafter"/>
</dbReference>
<dbReference type="PANTHER" id="PTHR43384">
    <property type="entry name" value="SEPTUM SITE-DETERMINING PROTEIN MIND HOMOLOG, CHLOROPLASTIC-RELATED"/>
    <property type="match status" value="1"/>
</dbReference>
<dbReference type="InterPro" id="IPR033756">
    <property type="entry name" value="YlxH/NBP35"/>
</dbReference>
<accession>A0A849SYZ7</accession>